<proteinExistence type="predicted"/>
<feature type="region of interest" description="Disordered" evidence="1">
    <location>
        <begin position="1"/>
        <end position="64"/>
    </location>
</feature>
<evidence type="ECO:0000313" key="2">
    <source>
        <dbReference type="EMBL" id="KAF2031383.1"/>
    </source>
</evidence>
<evidence type="ECO:0000256" key="1">
    <source>
        <dbReference type="SAM" id="MobiDB-lite"/>
    </source>
</evidence>
<comment type="caution">
    <text evidence="2">The sequence shown here is derived from an EMBL/GenBank/DDBJ whole genome shotgun (WGS) entry which is preliminary data.</text>
</comment>
<feature type="compositionally biased region" description="Polar residues" evidence="1">
    <location>
        <begin position="1"/>
        <end position="41"/>
    </location>
</feature>
<name>A0A9P4LMX2_9PLEO</name>
<dbReference type="AlphaFoldDB" id="A0A9P4LMX2"/>
<feature type="compositionally biased region" description="Basic residues" evidence="1">
    <location>
        <begin position="42"/>
        <end position="51"/>
    </location>
</feature>
<dbReference type="Proteomes" id="UP000799777">
    <property type="component" value="Unassembled WGS sequence"/>
</dbReference>
<keyword evidence="3" id="KW-1185">Reference proteome</keyword>
<dbReference type="EMBL" id="ML978181">
    <property type="protein sequence ID" value="KAF2031383.1"/>
    <property type="molecule type" value="Genomic_DNA"/>
</dbReference>
<sequence>MTRTKSILSATPQRIDTTSSQTTREQAATHWQDSPTFSRNSKPIRHLRRPPAHTTHQTMPPSIGQRWKAARLHEIRAAEACRLWQERVDELCWQEARVRADLAHVSSLPSVRQHPLSWVELPPPGLVEQRTLLVDEYSSRNELLGRRVLSTFLALLARVDGLRVLTRRRLAVEIEAKTEYVKKVHRGEKLTEEEFAAVSCFVGGKADKSRRHNVSKGDFVTIPEGAWWPERYHARDLRLHEVTEETLASRWQQERAEERSMDLRYCVTEPKETSVHIRN</sequence>
<gene>
    <name evidence="2" type="ORF">EK21DRAFT_88095</name>
</gene>
<evidence type="ECO:0000313" key="3">
    <source>
        <dbReference type="Proteomes" id="UP000799777"/>
    </source>
</evidence>
<protein>
    <submittedName>
        <fullName evidence="2">Uncharacterized protein</fullName>
    </submittedName>
</protein>
<reference evidence="2" key="1">
    <citation type="journal article" date="2020" name="Stud. Mycol.">
        <title>101 Dothideomycetes genomes: a test case for predicting lifestyles and emergence of pathogens.</title>
        <authorList>
            <person name="Haridas S."/>
            <person name="Albert R."/>
            <person name="Binder M."/>
            <person name="Bloem J."/>
            <person name="Labutti K."/>
            <person name="Salamov A."/>
            <person name="Andreopoulos B."/>
            <person name="Baker S."/>
            <person name="Barry K."/>
            <person name="Bills G."/>
            <person name="Bluhm B."/>
            <person name="Cannon C."/>
            <person name="Castanera R."/>
            <person name="Culley D."/>
            <person name="Daum C."/>
            <person name="Ezra D."/>
            <person name="Gonzalez J."/>
            <person name="Henrissat B."/>
            <person name="Kuo A."/>
            <person name="Liang C."/>
            <person name="Lipzen A."/>
            <person name="Lutzoni F."/>
            <person name="Magnuson J."/>
            <person name="Mondo S."/>
            <person name="Nolan M."/>
            <person name="Ohm R."/>
            <person name="Pangilinan J."/>
            <person name="Park H.-J."/>
            <person name="Ramirez L."/>
            <person name="Alfaro M."/>
            <person name="Sun H."/>
            <person name="Tritt A."/>
            <person name="Yoshinaga Y."/>
            <person name="Zwiers L.-H."/>
            <person name="Turgeon B."/>
            <person name="Goodwin S."/>
            <person name="Spatafora J."/>
            <person name="Crous P."/>
            <person name="Grigoriev I."/>
        </authorList>
    </citation>
    <scope>NUCLEOTIDE SEQUENCE</scope>
    <source>
        <strain evidence="2">CBS 110217</strain>
    </source>
</reference>
<organism evidence="2 3">
    <name type="scientific">Setomelanomma holmii</name>
    <dbReference type="NCBI Taxonomy" id="210430"/>
    <lineage>
        <taxon>Eukaryota</taxon>
        <taxon>Fungi</taxon>
        <taxon>Dikarya</taxon>
        <taxon>Ascomycota</taxon>
        <taxon>Pezizomycotina</taxon>
        <taxon>Dothideomycetes</taxon>
        <taxon>Pleosporomycetidae</taxon>
        <taxon>Pleosporales</taxon>
        <taxon>Pleosporineae</taxon>
        <taxon>Phaeosphaeriaceae</taxon>
        <taxon>Setomelanomma</taxon>
    </lineage>
</organism>
<accession>A0A9P4LMX2</accession>